<dbReference type="GO" id="GO:0005524">
    <property type="term" value="F:ATP binding"/>
    <property type="evidence" value="ECO:0007669"/>
    <property type="project" value="InterPro"/>
</dbReference>
<dbReference type="GO" id="GO:0009116">
    <property type="term" value="P:nucleoside metabolic process"/>
    <property type="evidence" value="ECO:0007669"/>
    <property type="project" value="InterPro"/>
</dbReference>
<dbReference type="Proteomes" id="UP000452235">
    <property type="component" value="Unassembled WGS sequence"/>
</dbReference>
<comment type="caution">
    <text evidence="2">The sequence shown here is derived from an EMBL/GenBank/DDBJ whole genome shotgun (WGS) entry which is preliminary data.</text>
</comment>
<dbReference type="PANTHER" id="PTHR46411">
    <property type="entry name" value="FAMILY ATPASE, PUTATIVE-RELATED"/>
    <property type="match status" value="1"/>
</dbReference>
<evidence type="ECO:0000313" key="3">
    <source>
        <dbReference type="Proteomes" id="UP000452235"/>
    </source>
</evidence>
<dbReference type="InterPro" id="IPR003959">
    <property type="entry name" value="ATPase_AAA_core"/>
</dbReference>
<keyword evidence="3" id="KW-1185">Reference proteome</keyword>
<dbReference type="EMBL" id="BLJY01000007">
    <property type="protein sequence ID" value="GFF17677.1"/>
    <property type="molecule type" value="Genomic_DNA"/>
</dbReference>
<keyword evidence="2" id="KW-0378">Hydrolase</keyword>
<dbReference type="InterPro" id="IPR056599">
    <property type="entry name" value="AAA_lid_fung"/>
</dbReference>
<dbReference type="InterPro" id="IPR027417">
    <property type="entry name" value="P-loop_NTPase"/>
</dbReference>
<name>A0A5M3Z492_ASPTE</name>
<dbReference type="GO" id="GO:0016887">
    <property type="term" value="F:ATP hydrolysis activity"/>
    <property type="evidence" value="ECO:0007669"/>
    <property type="project" value="InterPro"/>
</dbReference>
<dbReference type="VEuPathDB" id="FungiDB:ATEG_05839"/>
<dbReference type="Pfam" id="PF23232">
    <property type="entry name" value="AAA_lid_13"/>
    <property type="match status" value="1"/>
</dbReference>
<organism evidence="2 3">
    <name type="scientific">Aspergillus terreus</name>
    <dbReference type="NCBI Taxonomy" id="33178"/>
    <lineage>
        <taxon>Eukaryota</taxon>
        <taxon>Fungi</taxon>
        <taxon>Dikarya</taxon>
        <taxon>Ascomycota</taxon>
        <taxon>Pezizomycotina</taxon>
        <taxon>Eurotiomycetes</taxon>
        <taxon>Eurotiomycetidae</taxon>
        <taxon>Eurotiales</taxon>
        <taxon>Aspergillaceae</taxon>
        <taxon>Aspergillus</taxon>
        <taxon>Aspergillus subgen. Circumdati</taxon>
    </lineage>
</organism>
<dbReference type="Pfam" id="PF01048">
    <property type="entry name" value="PNP_UDP_1"/>
    <property type="match status" value="1"/>
</dbReference>
<dbReference type="Pfam" id="PF22942">
    <property type="entry name" value="DUF7025"/>
    <property type="match status" value="1"/>
</dbReference>
<protein>
    <submittedName>
        <fullName evidence="2">P-loop containing nucleoside triphosphate hydrolase protein</fullName>
    </submittedName>
</protein>
<proteinExistence type="predicted"/>
<dbReference type="InterPro" id="IPR035994">
    <property type="entry name" value="Nucleoside_phosphorylase_sf"/>
</dbReference>
<reference evidence="2 3" key="1">
    <citation type="submission" date="2020-01" db="EMBL/GenBank/DDBJ databases">
        <title>Aspergillus terreus IFO 6365 whole genome shotgun sequence.</title>
        <authorList>
            <person name="Kanamasa S."/>
            <person name="Takahashi H."/>
        </authorList>
    </citation>
    <scope>NUCLEOTIDE SEQUENCE [LARGE SCALE GENOMIC DNA]</scope>
    <source>
        <strain evidence="2 3">IFO 6365</strain>
    </source>
</reference>
<dbReference type="Gene3D" id="3.40.50.300">
    <property type="entry name" value="P-loop containing nucleotide triphosphate hydrolases"/>
    <property type="match status" value="1"/>
</dbReference>
<dbReference type="SUPFAM" id="SSF53167">
    <property type="entry name" value="Purine and uridine phosphorylases"/>
    <property type="match status" value="1"/>
</dbReference>
<dbReference type="InterPro" id="IPR003593">
    <property type="entry name" value="AAA+_ATPase"/>
</dbReference>
<dbReference type="InterPro" id="IPR054289">
    <property type="entry name" value="DUF7025"/>
</dbReference>
<dbReference type="OrthoDB" id="10042665at2759"/>
<dbReference type="SMART" id="SM00382">
    <property type="entry name" value="AAA"/>
    <property type="match status" value="1"/>
</dbReference>
<evidence type="ECO:0000313" key="2">
    <source>
        <dbReference type="EMBL" id="GFF17677.1"/>
    </source>
</evidence>
<dbReference type="CDD" id="cd09008">
    <property type="entry name" value="MTAN"/>
    <property type="match status" value="1"/>
</dbReference>
<dbReference type="SUPFAM" id="SSF52540">
    <property type="entry name" value="P-loop containing nucleoside triphosphate hydrolases"/>
    <property type="match status" value="1"/>
</dbReference>
<dbReference type="InterPro" id="IPR000845">
    <property type="entry name" value="Nucleoside_phosphorylase_d"/>
</dbReference>
<dbReference type="AlphaFoldDB" id="A0A5M3Z492"/>
<evidence type="ECO:0000256" key="1">
    <source>
        <dbReference type="SAM" id="MobiDB-lite"/>
    </source>
</evidence>
<dbReference type="PANTHER" id="PTHR46411:SF2">
    <property type="entry name" value="AAA+ ATPASE DOMAIN-CONTAINING PROTEIN"/>
    <property type="match status" value="1"/>
</dbReference>
<dbReference type="CDD" id="cd19481">
    <property type="entry name" value="RecA-like_protease"/>
    <property type="match status" value="1"/>
</dbReference>
<accession>A0A5M3Z492</accession>
<dbReference type="Gene3D" id="3.40.50.1580">
    <property type="entry name" value="Nucleoside phosphorylase domain"/>
    <property type="match status" value="1"/>
</dbReference>
<gene>
    <name evidence="2" type="ORF">ATEIFO6365_0007022600</name>
</gene>
<sequence length="1069" mass="120609">MTTTVLSVDDYCVAIVCALDKELFAVRALFDQRHRGLPKPPQDHNHYALGQIGTNNVVAASLPVGEYGTNSASSVVTHLLRSFPFVRFCLLVGIGGGAPSRLHDIRLGDVVVSQPTGTSPGVLQYDLGKTMQDGSFVPTGSLQRPPRVLLTAVSSIKSDPDLSANPLSEYIEQIAQLKPEYRYPGRRLDVLFAPDTEHNIAETTCKRCNGPWVKRRHRATTQPVIHYGLIASGNQVVKSPHLRDRLRDEHEILCFEMEAAGVMNSIPCLVIRGISDYADSHKNNIWQEYASATAAAYSKLLLTHFQFSICSSTAVVDRSVEDPTLESPPEENKRRRQIDPVTSPEKRLLECETFARRLPSWDDWPVNAVNLLSCLQQWISAPASALYVVKTSMADAKRSRDLVFEVTAFLRSVASNQVIYSLSSPITGFDTGVEILKSLISQALLQSDARLPMTGTDYNEESLFNVLKSALSQTRECFFIIELDASRFSLRLMQLYTNSFKSWYIGLSTVVFPPNPSASEQAEGCGDLKEALSELTGMKMVSLENLGATDNMRELYHQFYFHRQNGRTEMSRLDDSKKEQLESFKLFMEQTFGTEYAEADAQFAHGRVTQRHLRKLFCPDEIVVRRNDGQPMAYKVKQSHERASGAVGLICQSWNFDGKFYEVTSYFELSWPAASTELDIAELEIYPLQFDTSRLAERLRMRGEVFWQCRQRKYVAYSPPQATIEFQTINPRYMVDILTYEQIHPAGQTPERQYGGPDVEDEEPPEDPFLLLLPATIRGFGFHDKKWQTLQVERIKDISWNVEAFNHLVLRHTKKELIQALIASHTGSPSSRADVIEGKGNGLVLLLHGGPGTGKTLTAESVAELTHRPLYRVTCGDIGTNAEDVEGYLETVFYLGKKWNCVVLLDEADIFLEERTPTDLHRNALVSVFLRVLEYYEGILILTSNRIGTFDEAFKSRVHLTLHYPPLKQSGRRQIWNNFINRLQDSGIEARLDELRDKVDRLSLNELNGREIRNAIKTATLLAQFRGDILGYSHLKEVIKVSNEFERYLTDIHGHSSSDWAKAQGTRAD</sequence>
<dbReference type="Pfam" id="PF00004">
    <property type="entry name" value="AAA"/>
    <property type="match status" value="1"/>
</dbReference>
<feature type="region of interest" description="Disordered" evidence="1">
    <location>
        <begin position="320"/>
        <end position="340"/>
    </location>
</feature>